<dbReference type="InterPro" id="IPR005467">
    <property type="entry name" value="His_kinase_dom"/>
</dbReference>
<feature type="transmembrane region" description="Helical" evidence="10">
    <location>
        <begin position="39"/>
        <end position="63"/>
    </location>
</feature>
<dbReference type="Gene3D" id="1.10.287.130">
    <property type="match status" value="1"/>
</dbReference>
<evidence type="ECO:0000313" key="14">
    <source>
        <dbReference type="Proteomes" id="UP000011626"/>
    </source>
</evidence>
<dbReference type="SMART" id="SM00304">
    <property type="entry name" value="HAMP"/>
    <property type="match status" value="1"/>
</dbReference>
<feature type="domain" description="HAMP" evidence="12">
    <location>
        <begin position="327"/>
        <end position="379"/>
    </location>
</feature>
<dbReference type="Pfam" id="PF00672">
    <property type="entry name" value="HAMP"/>
    <property type="match status" value="1"/>
</dbReference>
<reference evidence="13 14" key="1">
    <citation type="journal article" date="2014" name="PLoS Genet.">
        <title>Phylogenetically driven sequencing of extremely halophilic archaea reveals strategies for static and dynamic osmo-response.</title>
        <authorList>
            <person name="Becker E.A."/>
            <person name="Seitzer P.M."/>
            <person name="Tritt A."/>
            <person name="Larsen D."/>
            <person name="Krusor M."/>
            <person name="Yao A.I."/>
            <person name="Wu D."/>
            <person name="Madern D."/>
            <person name="Eisen J.A."/>
            <person name="Darling A.E."/>
            <person name="Facciotti M.T."/>
        </authorList>
    </citation>
    <scope>NUCLEOTIDE SEQUENCE [LARGE SCALE GENOMIC DNA]</scope>
    <source>
        <strain evidence="13 14">2-9-1</strain>
    </source>
</reference>
<dbReference type="Gene3D" id="6.10.340.10">
    <property type="match status" value="1"/>
</dbReference>
<dbReference type="Pfam" id="PF00512">
    <property type="entry name" value="HisKA"/>
    <property type="match status" value="1"/>
</dbReference>
<evidence type="ECO:0000256" key="10">
    <source>
        <dbReference type="SAM" id="Phobius"/>
    </source>
</evidence>
<keyword evidence="6" id="KW-0902">Two-component regulatory system</keyword>
<evidence type="ECO:0000256" key="2">
    <source>
        <dbReference type="ARBA" id="ARBA00012438"/>
    </source>
</evidence>
<dbReference type="Gene3D" id="3.30.565.10">
    <property type="entry name" value="Histidine kinase-like ATPase, C-terminal domain"/>
    <property type="match status" value="1"/>
</dbReference>
<keyword evidence="3" id="KW-0597">Phosphoprotein</keyword>
<dbReference type="Pfam" id="PF02518">
    <property type="entry name" value="HATPase_c"/>
    <property type="match status" value="1"/>
</dbReference>
<comment type="caution">
    <text evidence="13">The sequence shown here is derived from an EMBL/GenBank/DDBJ whole genome shotgun (WGS) entry which is preliminary data.</text>
</comment>
<comment type="catalytic activity">
    <reaction evidence="1">
        <text>ATP + protein L-histidine = ADP + protein N-phospho-L-histidine.</text>
        <dbReference type="EC" id="2.7.13.3"/>
    </reaction>
</comment>
<dbReference type="InterPro" id="IPR004358">
    <property type="entry name" value="Sig_transdc_His_kin-like_C"/>
</dbReference>
<feature type="domain" description="Histidine kinase" evidence="11">
    <location>
        <begin position="408"/>
        <end position="645"/>
    </location>
</feature>
<feature type="coiled-coil region" evidence="8">
    <location>
        <begin position="367"/>
        <end position="405"/>
    </location>
</feature>
<dbReference type="OrthoDB" id="8127at2157"/>
<name>M0D1F6_9EURY</name>
<dbReference type="EC" id="2.7.13.3" evidence="2"/>
<dbReference type="PRINTS" id="PR00344">
    <property type="entry name" value="BCTRLSENSOR"/>
</dbReference>
<dbReference type="PROSITE" id="PS50109">
    <property type="entry name" value="HIS_KIN"/>
    <property type="match status" value="1"/>
</dbReference>
<evidence type="ECO:0000256" key="7">
    <source>
        <dbReference type="ARBA" id="ARBA00023224"/>
    </source>
</evidence>
<dbReference type="PROSITE" id="PS50885">
    <property type="entry name" value="HAMP"/>
    <property type="match status" value="1"/>
</dbReference>
<organism evidence="13 14">
    <name type="scientific">Halosimplex carlsbadense 2-9-1</name>
    <dbReference type="NCBI Taxonomy" id="797114"/>
    <lineage>
        <taxon>Archaea</taxon>
        <taxon>Methanobacteriati</taxon>
        <taxon>Methanobacteriota</taxon>
        <taxon>Stenosarchaea group</taxon>
        <taxon>Halobacteria</taxon>
        <taxon>Halobacteriales</taxon>
        <taxon>Haloarculaceae</taxon>
        <taxon>Halosimplex</taxon>
    </lineage>
</organism>
<dbReference type="GO" id="GO:0000155">
    <property type="term" value="F:phosphorelay sensor kinase activity"/>
    <property type="evidence" value="ECO:0007669"/>
    <property type="project" value="InterPro"/>
</dbReference>
<proteinExistence type="predicted"/>
<dbReference type="SMART" id="SM00388">
    <property type="entry name" value="HisKA"/>
    <property type="match status" value="1"/>
</dbReference>
<feature type="region of interest" description="Disordered" evidence="9">
    <location>
        <begin position="526"/>
        <end position="571"/>
    </location>
</feature>
<dbReference type="CDD" id="cd00075">
    <property type="entry name" value="HATPase"/>
    <property type="match status" value="1"/>
</dbReference>
<evidence type="ECO:0000313" key="13">
    <source>
        <dbReference type="EMBL" id="ELZ29280.1"/>
    </source>
</evidence>
<dbReference type="STRING" id="797114.C475_03649"/>
<dbReference type="InterPro" id="IPR036097">
    <property type="entry name" value="HisK_dim/P_sf"/>
</dbReference>
<sequence length="659" mass="70099">MEGSNTAESDADGADTGDASGSVRGVAERLVPGPVRRSYALKFAVAMAVVILLVAVVGVGSYVQIRGIIEDDAEHTLRSTATLQADSVGEWMTSMRAQVRGFSGSNVYATEDPERIGETLDALRAQASTDVAGIHYVDADGTVLASTVADVEGSAVDTRRPEWTAPIAAARNASGGEWRVGVSDRAYESNGRLLMAFAGRVRVGEGVLVVVGDVRGDFEQLHRARSIVRTQLLNPEGRNVFASRQTAPSPLAETAAFERAVAGESASRERASDVVAFAPVPDSPWVVVTEAPKSQLYQASETVGRNVVVLVVASITTLAVVGFVLGRGTVVPLRRLRRRAEAMADGDLDVDLSTSREDEIGRLFVAFDNMREALRSQIREAEAARERTERSRAELQRQNERLDQFASTVSHDLRNPLNVASGHLQLIDGKVDDLGAEGVEALDPHVETIDDAHLRMEEIIDDVLTLARQGRDIEETQSVDLATVARDAWATVDSGSATLSVPESRTIAADPDRLRQAFENCFRNAVEHGSTSPDSQAQQGTDGASSVEPSGADAPDDAVEHGLPDDGTESDGLTVTVELTEDGFAVADDGAGIPADTVDEVFEYGHTTDEDGTGFGLAIVETVVEAHGWSVAVDPDHDGARFVVSDVFDDATDTDSPEG</sequence>
<dbReference type="PATRIC" id="fig|797114.5.peg.739"/>
<evidence type="ECO:0000259" key="11">
    <source>
        <dbReference type="PROSITE" id="PS50109"/>
    </source>
</evidence>
<dbReference type="InterPro" id="IPR003660">
    <property type="entry name" value="HAMP_dom"/>
</dbReference>
<keyword evidence="10" id="KW-0812">Transmembrane</keyword>
<evidence type="ECO:0000256" key="4">
    <source>
        <dbReference type="ARBA" id="ARBA00022679"/>
    </source>
</evidence>
<evidence type="ECO:0000256" key="5">
    <source>
        <dbReference type="ARBA" id="ARBA00022777"/>
    </source>
</evidence>
<accession>M0D1F6</accession>
<keyword evidence="8" id="KW-0175">Coiled coil</keyword>
<dbReference type="InterPro" id="IPR003594">
    <property type="entry name" value="HATPase_dom"/>
</dbReference>
<keyword evidence="10" id="KW-0472">Membrane</keyword>
<evidence type="ECO:0000256" key="8">
    <source>
        <dbReference type="SAM" id="Coils"/>
    </source>
</evidence>
<dbReference type="EMBL" id="AOIU01000008">
    <property type="protein sequence ID" value="ELZ29280.1"/>
    <property type="molecule type" value="Genomic_DNA"/>
</dbReference>
<evidence type="ECO:0000256" key="9">
    <source>
        <dbReference type="SAM" id="MobiDB-lite"/>
    </source>
</evidence>
<evidence type="ECO:0000256" key="3">
    <source>
        <dbReference type="ARBA" id="ARBA00022553"/>
    </source>
</evidence>
<keyword evidence="5 13" id="KW-0418">Kinase</keyword>
<keyword evidence="4" id="KW-0808">Transferase</keyword>
<feature type="region of interest" description="Disordered" evidence="9">
    <location>
        <begin position="1"/>
        <end position="22"/>
    </location>
</feature>
<keyword evidence="14" id="KW-1185">Reference proteome</keyword>
<dbReference type="RefSeq" id="WP_006882402.1">
    <property type="nucleotide sequence ID" value="NZ_AOIU01000008.1"/>
</dbReference>
<feature type="transmembrane region" description="Helical" evidence="10">
    <location>
        <begin position="307"/>
        <end position="330"/>
    </location>
</feature>
<dbReference type="SUPFAM" id="SSF47384">
    <property type="entry name" value="Homodimeric domain of signal transducing histidine kinase"/>
    <property type="match status" value="1"/>
</dbReference>
<dbReference type="CDD" id="cd00082">
    <property type="entry name" value="HisKA"/>
    <property type="match status" value="1"/>
</dbReference>
<dbReference type="SUPFAM" id="SSF55874">
    <property type="entry name" value="ATPase domain of HSP90 chaperone/DNA topoisomerase II/histidine kinase"/>
    <property type="match status" value="1"/>
</dbReference>
<dbReference type="AlphaFoldDB" id="M0D1F6"/>
<dbReference type="GO" id="GO:0016020">
    <property type="term" value="C:membrane"/>
    <property type="evidence" value="ECO:0007669"/>
    <property type="project" value="InterPro"/>
</dbReference>
<dbReference type="eggNOG" id="arCOG02333">
    <property type="taxonomic scope" value="Archaea"/>
</dbReference>
<dbReference type="InterPro" id="IPR036890">
    <property type="entry name" value="HATPase_C_sf"/>
</dbReference>
<dbReference type="SMART" id="SM00387">
    <property type="entry name" value="HATPase_c"/>
    <property type="match status" value="1"/>
</dbReference>
<protein>
    <recommendedName>
        <fullName evidence="2">histidine kinase</fullName>
        <ecNumber evidence="2">2.7.13.3</ecNumber>
    </recommendedName>
</protein>
<dbReference type="InterPro" id="IPR003661">
    <property type="entry name" value="HisK_dim/P_dom"/>
</dbReference>
<gene>
    <name evidence="13" type="ORF">C475_03649</name>
</gene>
<keyword evidence="7" id="KW-0807">Transducer</keyword>
<dbReference type="InterPro" id="IPR050736">
    <property type="entry name" value="Sensor_HK_Regulatory"/>
</dbReference>
<evidence type="ECO:0000256" key="1">
    <source>
        <dbReference type="ARBA" id="ARBA00000085"/>
    </source>
</evidence>
<dbReference type="CDD" id="cd06225">
    <property type="entry name" value="HAMP"/>
    <property type="match status" value="1"/>
</dbReference>
<keyword evidence="10" id="KW-1133">Transmembrane helix</keyword>
<dbReference type="SUPFAM" id="SSF158472">
    <property type="entry name" value="HAMP domain-like"/>
    <property type="match status" value="1"/>
</dbReference>
<dbReference type="Proteomes" id="UP000011626">
    <property type="component" value="Unassembled WGS sequence"/>
</dbReference>
<dbReference type="Gene3D" id="3.30.450.20">
    <property type="entry name" value="PAS domain"/>
    <property type="match status" value="1"/>
</dbReference>
<evidence type="ECO:0000256" key="6">
    <source>
        <dbReference type="ARBA" id="ARBA00023012"/>
    </source>
</evidence>
<feature type="compositionally biased region" description="Polar residues" evidence="9">
    <location>
        <begin position="529"/>
        <end position="548"/>
    </location>
</feature>
<dbReference type="PANTHER" id="PTHR43711">
    <property type="entry name" value="TWO-COMPONENT HISTIDINE KINASE"/>
    <property type="match status" value="1"/>
</dbReference>
<evidence type="ECO:0000259" key="12">
    <source>
        <dbReference type="PROSITE" id="PS50885"/>
    </source>
</evidence>
<dbReference type="CDD" id="cd18773">
    <property type="entry name" value="PDC1_HK_sensor"/>
    <property type="match status" value="1"/>
</dbReference>
<dbReference type="PANTHER" id="PTHR43711:SF1">
    <property type="entry name" value="HISTIDINE KINASE 1"/>
    <property type="match status" value="1"/>
</dbReference>